<proteinExistence type="predicted"/>
<dbReference type="GO" id="GO:0016787">
    <property type="term" value="F:hydrolase activity"/>
    <property type="evidence" value="ECO:0007669"/>
    <property type="project" value="UniProtKB-KW"/>
</dbReference>
<dbReference type="AlphaFoldDB" id="A0A5E4X2Q9"/>
<dbReference type="EMBL" id="CABPSD010000011">
    <property type="protein sequence ID" value="VVE30587.1"/>
    <property type="molecule type" value="Genomic_DNA"/>
</dbReference>
<accession>A0A5E4X2Q9</accession>
<sequence>MTFYYDPQQEAIQLQQAAVTQTGKASFVNGLSTNSTSQLTVMDQQKLVLYGNAVEYAKANNIQSGQALTAGSDFL</sequence>
<evidence type="ECO:0000313" key="1">
    <source>
        <dbReference type="EMBL" id="VVE30587.1"/>
    </source>
</evidence>
<organism evidence="1 2">
    <name type="scientific">Pandoraea morbifera</name>
    <dbReference type="NCBI Taxonomy" id="2508300"/>
    <lineage>
        <taxon>Bacteria</taxon>
        <taxon>Pseudomonadati</taxon>
        <taxon>Pseudomonadota</taxon>
        <taxon>Betaproteobacteria</taxon>
        <taxon>Burkholderiales</taxon>
        <taxon>Burkholderiaceae</taxon>
        <taxon>Pandoraea</taxon>
    </lineage>
</organism>
<keyword evidence="2" id="KW-1185">Reference proteome</keyword>
<gene>
    <name evidence="1" type="primary">cdiA2_3</name>
    <name evidence="1" type="ORF">PMO31116_03588</name>
</gene>
<name>A0A5E4X2Q9_9BURK</name>
<dbReference type="EC" id="3.1.-.-" evidence="1"/>
<reference evidence="1 2" key="1">
    <citation type="submission" date="2019-08" db="EMBL/GenBank/DDBJ databases">
        <authorList>
            <person name="Peeters C."/>
        </authorList>
    </citation>
    <scope>NUCLEOTIDE SEQUENCE [LARGE SCALE GENOMIC DNA]</scope>
    <source>
        <strain evidence="1 2">LMG 31116</strain>
    </source>
</reference>
<dbReference type="RefSeq" id="WP_150567880.1">
    <property type="nucleotide sequence ID" value="NZ_CABPSD010000011.1"/>
</dbReference>
<dbReference type="Proteomes" id="UP000368474">
    <property type="component" value="Unassembled WGS sequence"/>
</dbReference>
<evidence type="ECO:0000313" key="2">
    <source>
        <dbReference type="Proteomes" id="UP000368474"/>
    </source>
</evidence>
<protein>
    <submittedName>
        <fullName evidence="1">tRNA nuclease CdiA-2</fullName>
        <ecNumber evidence="1">3.1.-.-</ecNumber>
    </submittedName>
</protein>
<keyword evidence="1" id="KW-0378">Hydrolase</keyword>